<feature type="compositionally biased region" description="Polar residues" evidence="1">
    <location>
        <begin position="608"/>
        <end position="620"/>
    </location>
</feature>
<dbReference type="EMBL" id="CAJMWS010000225">
    <property type="protein sequence ID" value="CAE6382729.1"/>
    <property type="molecule type" value="Genomic_DNA"/>
</dbReference>
<accession>A0A8H2WGA1</accession>
<comment type="caution">
    <text evidence="2">The sequence shown here is derived from an EMBL/GenBank/DDBJ whole genome shotgun (WGS) entry which is preliminary data.</text>
</comment>
<gene>
    <name evidence="2" type="ORF">RDB_LOCUS35828</name>
</gene>
<protein>
    <submittedName>
        <fullName evidence="2">Uncharacterized protein</fullName>
    </submittedName>
</protein>
<evidence type="ECO:0000313" key="3">
    <source>
        <dbReference type="Proteomes" id="UP000663846"/>
    </source>
</evidence>
<dbReference type="Proteomes" id="UP000663846">
    <property type="component" value="Unassembled WGS sequence"/>
</dbReference>
<dbReference type="AlphaFoldDB" id="A0A8H2WGA1"/>
<feature type="compositionally biased region" description="Polar residues" evidence="1">
    <location>
        <begin position="347"/>
        <end position="360"/>
    </location>
</feature>
<name>A0A8H2WGA1_9AGAM</name>
<evidence type="ECO:0000256" key="1">
    <source>
        <dbReference type="SAM" id="MobiDB-lite"/>
    </source>
</evidence>
<organism evidence="2 3">
    <name type="scientific">Rhizoctonia solani</name>
    <dbReference type="NCBI Taxonomy" id="456999"/>
    <lineage>
        <taxon>Eukaryota</taxon>
        <taxon>Fungi</taxon>
        <taxon>Dikarya</taxon>
        <taxon>Basidiomycota</taxon>
        <taxon>Agaricomycotina</taxon>
        <taxon>Agaricomycetes</taxon>
        <taxon>Cantharellales</taxon>
        <taxon>Ceratobasidiaceae</taxon>
        <taxon>Rhizoctonia</taxon>
    </lineage>
</organism>
<feature type="region of interest" description="Disordered" evidence="1">
    <location>
        <begin position="1"/>
        <end position="50"/>
    </location>
</feature>
<feature type="compositionally biased region" description="Low complexity" evidence="1">
    <location>
        <begin position="796"/>
        <end position="810"/>
    </location>
</feature>
<feature type="region of interest" description="Disordered" evidence="1">
    <location>
        <begin position="325"/>
        <end position="368"/>
    </location>
</feature>
<feature type="compositionally biased region" description="Basic and acidic residues" evidence="1">
    <location>
        <begin position="21"/>
        <end position="35"/>
    </location>
</feature>
<dbReference type="OrthoDB" id="443318at2759"/>
<reference evidence="2" key="1">
    <citation type="submission" date="2021-01" db="EMBL/GenBank/DDBJ databases">
        <authorList>
            <person name="Kaushik A."/>
        </authorList>
    </citation>
    <scope>NUCLEOTIDE SEQUENCE</scope>
    <source>
        <strain evidence="2">AG1-1C</strain>
    </source>
</reference>
<feature type="compositionally biased region" description="Low complexity" evidence="1">
    <location>
        <begin position="204"/>
        <end position="234"/>
    </location>
</feature>
<feature type="region of interest" description="Disordered" evidence="1">
    <location>
        <begin position="204"/>
        <end position="259"/>
    </location>
</feature>
<feature type="region of interest" description="Disordered" evidence="1">
    <location>
        <begin position="563"/>
        <end position="620"/>
    </location>
</feature>
<feature type="region of interest" description="Disordered" evidence="1">
    <location>
        <begin position="753"/>
        <end position="827"/>
    </location>
</feature>
<feature type="region of interest" description="Disordered" evidence="1">
    <location>
        <begin position="467"/>
        <end position="504"/>
    </location>
</feature>
<feature type="compositionally biased region" description="Polar residues" evidence="1">
    <location>
        <begin position="764"/>
        <end position="784"/>
    </location>
</feature>
<feature type="compositionally biased region" description="Low complexity" evidence="1">
    <location>
        <begin position="467"/>
        <end position="481"/>
    </location>
</feature>
<feature type="compositionally biased region" description="Low complexity" evidence="1">
    <location>
        <begin position="591"/>
        <end position="602"/>
    </location>
</feature>
<sequence>MSDSWIQASTPRTPPSRPSRHRVDSFPTDDIHEELGLGEDAELSESASGMPTSISMGAFPVFLIQDSPTRSGVSKAVPLFPESPESAYGFQPGLNRSNLPGRDELLYRIDETPSDAEAFAEDEWEIGDQLQQTLAPPPIRMVHTADDEWEPSISVGGLSRRPSVTKQVIDFGRRLYEEDETLFGHCEVSDQKLRPAALRYSSSTSTSLASPLSDTFSPGSTSCSISTASSSRLSPGAPPDCYAEFPEPESEDFPTEVGGPVSLDLEVSSTYAQTVVSSGSPAVLELSPMRSQPNMKNTPTNESNLFVGSPYMHSCFTLTATDPGCDSPSAVSSTQAEQPSAGAGSISRPSTPPAETQTPVSPSPYGRLGLFRHPHFRLSQLAQVQQFTSEVCSPETQRSVSSPSTYTSTSPVVSHRRAFSGARELLQAGRAGPSIVGRLRSCSANSTDPRVTGVQLNLKPSINSLSVHSARSRSNSASSALPHAPSTSEFRTLSSSKSKDSVRSKFDNLPGYATFLRDITLELWIDQASVEYLRPQFELHRYTPGQIAPALSGIRLKNRNSATITSPTRRKSTIPSPIAIPRTPPYSDQCSSAGSTTSPATSRFGPLSPSTGQEIETPTQPHFLENWGVAEFTMKKRRGWNFHHGMAESEPMLRRLTVNGVEDRDYLSREASLSVKSNGVYTVKGSEDRGRFEWKLEYLVEDRRGPSGAVMPGEKTLTPLLFTCAPELLIPEQGKKVKLLHVMRKSMIPKIQSSKLEPPLVPTTPRSLASSEKSTPSHVGTGSASKALGTIAKIVRPSSSKSRSRPTTPKNSYPYPYSTSQTHVRSGRHALEFSEHPDAFGPRKAVSYSNARPNLQEILDTQFDN</sequence>
<feature type="compositionally biased region" description="Polar residues" evidence="1">
    <location>
        <begin position="329"/>
        <end position="338"/>
    </location>
</feature>
<evidence type="ECO:0000313" key="2">
    <source>
        <dbReference type="EMBL" id="CAE6382729.1"/>
    </source>
</evidence>
<proteinExistence type="predicted"/>